<sequence length="483" mass="55770">MTRAKPEDDEYWNSSKFKAFTFDDEDDEFSQLKESKRAVNSILVDDDDEDEEDVERVSWSGEPVGSISWSVKETASSIRSGSEQSFPKIDTTPSLSKQGSGYSLSSLFKAKSKPGAFQSFSESFSDTSSRTYAPELRKPKSGGKDVVSDLSPEETVRRMQKGRAFSLEKFCSLQDKLLLLDEAVAVYDGNVITASWFLFFVIVAEILFRELMARDVALRHYVHYLKEMGEQKLVVELLKALGRTEDMALMHYKEHLNIKDESRRRDFLKSCLSLPFSQDDATHVQDHYTLLERQIIIEASDKKAVAEIFKKFPRKASILNMPIITTLYYSCFYHYGESEGTFSSPSNIRKTFRISEKQYILTALGARAKLKSWFDVDSLFNTKNWLGYTKKRSPIGFHRVVDILHKNSAPVQVLQEYVNLIDDPDLKLSGALKYKCHDIVINTYRDLKDRQQLIVYREKLERDSPEYRKIQELLNNVQIRWKN</sequence>
<keyword evidence="5" id="KW-0967">Endosome</keyword>
<reference evidence="10" key="1">
    <citation type="submission" date="2025-08" db="UniProtKB">
        <authorList>
            <consortium name="Ensembl"/>
        </authorList>
    </citation>
    <scope>IDENTIFICATION</scope>
</reference>
<proteinExistence type="predicted"/>
<feature type="region of interest" description="Disordered" evidence="9">
    <location>
        <begin position="40"/>
        <end position="100"/>
    </location>
</feature>
<evidence type="ECO:0000256" key="6">
    <source>
        <dbReference type="ARBA" id="ARBA00023329"/>
    </source>
</evidence>
<comment type="subcellular location">
    <subcellularLocation>
        <location evidence="2">Cytoplasmic vesicle</location>
    </subcellularLocation>
    <subcellularLocation>
        <location evidence="1">Early endosome</location>
    </subcellularLocation>
    <subcellularLocation>
        <location evidence="3">Late endosome</location>
    </subcellularLocation>
</comment>
<accession>A0A671Q1P9</accession>
<protein>
    <recommendedName>
        <fullName evidence="4">Spermatogenesis-defective protein 39 homolog</fullName>
    </recommendedName>
    <alternativeName>
        <fullName evidence="7">VPS33B-interacting protein in apical-basolateral polarity regulator</fullName>
    </alternativeName>
    <alternativeName>
        <fullName evidence="8">VPS33B-interacting protein in polarity and apical restriction</fullName>
    </alternativeName>
</protein>
<reference evidence="10" key="2">
    <citation type="submission" date="2025-09" db="UniProtKB">
        <authorList>
            <consortium name="Ensembl"/>
        </authorList>
    </citation>
    <scope>IDENTIFICATION</scope>
</reference>
<evidence type="ECO:0000256" key="7">
    <source>
        <dbReference type="ARBA" id="ARBA00029984"/>
    </source>
</evidence>
<dbReference type="PANTHER" id="PTHR13364">
    <property type="entry name" value="DEFECTIVE SPERMATOGENESIS PROTEIN 39"/>
    <property type="match status" value="1"/>
</dbReference>
<dbReference type="Proteomes" id="UP000472260">
    <property type="component" value="Unassembled WGS sequence"/>
</dbReference>
<keyword evidence="6" id="KW-0968">Cytoplasmic vesicle</keyword>
<dbReference type="PANTHER" id="PTHR13364:SF6">
    <property type="entry name" value="SPERMATOGENESIS-DEFECTIVE PROTEIN 39 HOMOLOG"/>
    <property type="match status" value="1"/>
</dbReference>
<gene>
    <name evidence="10" type="primary">LOC107701516</name>
</gene>
<evidence type="ECO:0000256" key="4">
    <source>
        <dbReference type="ARBA" id="ARBA00019368"/>
    </source>
</evidence>
<evidence type="ECO:0000256" key="8">
    <source>
        <dbReference type="ARBA" id="ARBA00031270"/>
    </source>
</evidence>
<dbReference type="InterPro" id="IPR040057">
    <property type="entry name" value="Spe-39"/>
</dbReference>
<feature type="compositionally biased region" description="Polar residues" evidence="9">
    <location>
        <begin position="67"/>
        <end position="100"/>
    </location>
</feature>
<dbReference type="AlphaFoldDB" id="A0A671Q1P9"/>
<feature type="compositionally biased region" description="Acidic residues" evidence="9">
    <location>
        <begin position="44"/>
        <end position="54"/>
    </location>
</feature>
<evidence type="ECO:0000256" key="9">
    <source>
        <dbReference type="SAM" id="MobiDB-lite"/>
    </source>
</evidence>
<dbReference type="GO" id="GO:0005769">
    <property type="term" value="C:early endosome"/>
    <property type="evidence" value="ECO:0007669"/>
    <property type="project" value="UniProtKB-SubCell"/>
</dbReference>
<dbReference type="GO" id="GO:0005770">
    <property type="term" value="C:late endosome"/>
    <property type="evidence" value="ECO:0007669"/>
    <property type="project" value="UniProtKB-SubCell"/>
</dbReference>
<name>A0A671Q1P9_9TELE</name>
<evidence type="ECO:0000256" key="3">
    <source>
        <dbReference type="ARBA" id="ARBA00004603"/>
    </source>
</evidence>
<dbReference type="Ensembl" id="ENSSANT00000066337.1">
    <property type="protein sequence ID" value="ENSSANP00000062391.1"/>
    <property type="gene ID" value="ENSSANG00000031125.1"/>
</dbReference>
<evidence type="ECO:0000256" key="5">
    <source>
        <dbReference type="ARBA" id="ARBA00022753"/>
    </source>
</evidence>
<evidence type="ECO:0000313" key="11">
    <source>
        <dbReference type="Proteomes" id="UP000472260"/>
    </source>
</evidence>
<evidence type="ECO:0000313" key="10">
    <source>
        <dbReference type="Ensembl" id="ENSSANP00000062391.1"/>
    </source>
</evidence>
<organism evidence="10 11">
    <name type="scientific">Sinocyclocheilus anshuiensis</name>
    <dbReference type="NCBI Taxonomy" id="1608454"/>
    <lineage>
        <taxon>Eukaryota</taxon>
        <taxon>Metazoa</taxon>
        <taxon>Chordata</taxon>
        <taxon>Craniata</taxon>
        <taxon>Vertebrata</taxon>
        <taxon>Euteleostomi</taxon>
        <taxon>Actinopterygii</taxon>
        <taxon>Neopterygii</taxon>
        <taxon>Teleostei</taxon>
        <taxon>Ostariophysi</taxon>
        <taxon>Cypriniformes</taxon>
        <taxon>Cyprinidae</taxon>
        <taxon>Cyprininae</taxon>
        <taxon>Sinocyclocheilus</taxon>
    </lineage>
</organism>
<dbReference type="GO" id="GO:0006886">
    <property type="term" value="P:intracellular protein transport"/>
    <property type="evidence" value="ECO:0007669"/>
    <property type="project" value="TreeGrafter"/>
</dbReference>
<evidence type="ECO:0000256" key="2">
    <source>
        <dbReference type="ARBA" id="ARBA00004541"/>
    </source>
</evidence>
<keyword evidence="11" id="KW-1185">Reference proteome</keyword>
<dbReference type="GO" id="GO:0007034">
    <property type="term" value="P:vacuolar transport"/>
    <property type="evidence" value="ECO:0007669"/>
    <property type="project" value="TreeGrafter"/>
</dbReference>
<evidence type="ECO:0000256" key="1">
    <source>
        <dbReference type="ARBA" id="ARBA00004412"/>
    </source>
</evidence>